<feature type="region of interest" description="Disordered" evidence="1">
    <location>
        <begin position="121"/>
        <end position="165"/>
    </location>
</feature>
<protein>
    <submittedName>
        <fullName evidence="2">43644_t:CDS:1</fullName>
    </submittedName>
</protein>
<feature type="compositionally biased region" description="Polar residues" evidence="1">
    <location>
        <begin position="126"/>
        <end position="165"/>
    </location>
</feature>
<comment type="caution">
    <text evidence="2">The sequence shown here is derived from an EMBL/GenBank/DDBJ whole genome shotgun (WGS) entry which is preliminary data.</text>
</comment>
<name>A0ABN7UZC5_GIGMA</name>
<sequence>MCNNKLEQLKAKRLAEAQQEQEKLNNPGKCQYCQTSIKKGQYCFSCLKKQIDEEFKKSQEKSSELNSMIESNEENNKILREELLKYLAQLEEKRKNKKIKDIEAEMRENEEEIKKIKRQIAENEQNKNNNPSDLTNPASHFSTPPVSSPLDNNSPLQPTSNNQSNLECYNCKKNFNYGDNTHYFPQKPNKKWCDKCDPEIKICLQATQQIFQNQEVNVDNLNISTENKEQLKILVKIKKGEQVDIDKLDTDEENKRELKELQKQITQGQTPGSPPINKSQQRSQNTSSYVVNCLSCGQEYETDSNKKPHSAC</sequence>
<proteinExistence type="predicted"/>
<keyword evidence="3" id="KW-1185">Reference proteome</keyword>
<dbReference type="Proteomes" id="UP000789901">
    <property type="component" value="Unassembled WGS sequence"/>
</dbReference>
<evidence type="ECO:0000256" key="1">
    <source>
        <dbReference type="SAM" id="MobiDB-lite"/>
    </source>
</evidence>
<reference evidence="2 3" key="1">
    <citation type="submission" date="2021-06" db="EMBL/GenBank/DDBJ databases">
        <authorList>
            <person name="Kallberg Y."/>
            <person name="Tangrot J."/>
            <person name="Rosling A."/>
        </authorList>
    </citation>
    <scope>NUCLEOTIDE SEQUENCE [LARGE SCALE GENOMIC DNA]</scope>
    <source>
        <strain evidence="2 3">120-4 pot B 10/14</strain>
    </source>
</reference>
<evidence type="ECO:0000313" key="3">
    <source>
        <dbReference type="Proteomes" id="UP000789901"/>
    </source>
</evidence>
<feature type="region of interest" description="Disordered" evidence="1">
    <location>
        <begin position="263"/>
        <end position="284"/>
    </location>
</feature>
<accession>A0ABN7UZC5</accession>
<gene>
    <name evidence="2" type="ORF">GMARGA_LOCUS12235</name>
</gene>
<organism evidence="2 3">
    <name type="scientific">Gigaspora margarita</name>
    <dbReference type="NCBI Taxonomy" id="4874"/>
    <lineage>
        <taxon>Eukaryota</taxon>
        <taxon>Fungi</taxon>
        <taxon>Fungi incertae sedis</taxon>
        <taxon>Mucoromycota</taxon>
        <taxon>Glomeromycotina</taxon>
        <taxon>Glomeromycetes</taxon>
        <taxon>Diversisporales</taxon>
        <taxon>Gigasporaceae</taxon>
        <taxon>Gigaspora</taxon>
    </lineage>
</organism>
<evidence type="ECO:0000313" key="2">
    <source>
        <dbReference type="EMBL" id="CAG8702802.1"/>
    </source>
</evidence>
<dbReference type="EMBL" id="CAJVQB010007409">
    <property type="protein sequence ID" value="CAG8702802.1"/>
    <property type="molecule type" value="Genomic_DNA"/>
</dbReference>